<evidence type="ECO:0000313" key="2">
    <source>
        <dbReference type="EMBL" id="KAK3237657.1"/>
    </source>
</evidence>
<dbReference type="AlphaFoldDB" id="A0AAE0BL51"/>
<feature type="compositionally biased region" description="Basic and acidic residues" evidence="1">
    <location>
        <begin position="1"/>
        <end position="12"/>
    </location>
</feature>
<feature type="region of interest" description="Disordered" evidence="1">
    <location>
        <begin position="1"/>
        <end position="87"/>
    </location>
</feature>
<dbReference type="EMBL" id="LGRX02034493">
    <property type="protein sequence ID" value="KAK3237657.1"/>
    <property type="molecule type" value="Genomic_DNA"/>
</dbReference>
<reference evidence="2 3" key="1">
    <citation type="journal article" date="2015" name="Genome Biol. Evol.">
        <title>Comparative Genomics of a Bacterivorous Green Alga Reveals Evolutionary Causalities and Consequences of Phago-Mixotrophic Mode of Nutrition.</title>
        <authorList>
            <person name="Burns J.A."/>
            <person name="Paasch A."/>
            <person name="Narechania A."/>
            <person name="Kim E."/>
        </authorList>
    </citation>
    <scope>NUCLEOTIDE SEQUENCE [LARGE SCALE GENOMIC DNA]</scope>
    <source>
        <strain evidence="2 3">PLY_AMNH</strain>
    </source>
</reference>
<gene>
    <name evidence="2" type="ORF">CYMTET_52285</name>
</gene>
<dbReference type="Proteomes" id="UP001190700">
    <property type="component" value="Unassembled WGS sequence"/>
</dbReference>
<evidence type="ECO:0000313" key="3">
    <source>
        <dbReference type="Proteomes" id="UP001190700"/>
    </source>
</evidence>
<accession>A0AAE0BL51</accession>
<name>A0AAE0BL51_9CHLO</name>
<sequence>MDLRPRYEDLRPDSAGGQSYGWDSTAQGGLTCGRHSARGEDLRAAQRTGRGLAGGTAQGAGLPSGQRRGRVYSRDSAGDGFAPGTAQGADLRLGQCEGGLAGVSAQEQFSSSVSAG</sequence>
<keyword evidence="3" id="KW-1185">Reference proteome</keyword>
<proteinExistence type="predicted"/>
<comment type="caution">
    <text evidence="2">The sequence shown here is derived from an EMBL/GenBank/DDBJ whole genome shotgun (WGS) entry which is preliminary data.</text>
</comment>
<organism evidence="2 3">
    <name type="scientific">Cymbomonas tetramitiformis</name>
    <dbReference type="NCBI Taxonomy" id="36881"/>
    <lineage>
        <taxon>Eukaryota</taxon>
        <taxon>Viridiplantae</taxon>
        <taxon>Chlorophyta</taxon>
        <taxon>Pyramimonadophyceae</taxon>
        <taxon>Pyramimonadales</taxon>
        <taxon>Pyramimonadaceae</taxon>
        <taxon>Cymbomonas</taxon>
    </lineage>
</organism>
<evidence type="ECO:0000256" key="1">
    <source>
        <dbReference type="SAM" id="MobiDB-lite"/>
    </source>
</evidence>
<protein>
    <submittedName>
        <fullName evidence="2">Uncharacterized protein</fullName>
    </submittedName>
</protein>